<protein>
    <submittedName>
        <fullName evidence="1">Uncharacterized protein</fullName>
    </submittedName>
</protein>
<accession>A0ABQ9FYX0</accession>
<reference evidence="1 2" key="1">
    <citation type="submission" date="2022-12" db="EMBL/GenBank/DDBJ databases">
        <title>Chromosome-level genome of Tegillarca granosa.</title>
        <authorList>
            <person name="Kim J."/>
        </authorList>
    </citation>
    <scope>NUCLEOTIDE SEQUENCE [LARGE SCALE GENOMIC DNA]</scope>
    <source>
        <strain evidence="1">Teg-2019</strain>
        <tissue evidence="1">Adductor muscle</tissue>
    </source>
</reference>
<organism evidence="1 2">
    <name type="scientific">Tegillarca granosa</name>
    <name type="common">Malaysian cockle</name>
    <name type="synonym">Anadara granosa</name>
    <dbReference type="NCBI Taxonomy" id="220873"/>
    <lineage>
        <taxon>Eukaryota</taxon>
        <taxon>Metazoa</taxon>
        <taxon>Spiralia</taxon>
        <taxon>Lophotrochozoa</taxon>
        <taxon>Mollusca</taxon>
        <taxon>Bivalvia</taxon>
        <taxon>Autobranchia</taxon>
        <taxon>Pteriomorphia</taxon>
        <taxon>Arcoida</taxon>
        <taxon>Arcoidea</taxon>
        <taxon>Arcidae</taxon>
        <taxon>Tegillarca</taxon>
    </lineage>
</organism>
<sequence length="97" mass="10452">MMLKKFLIESFKLAYMAGKGRKSVPILIPVDVIEGIKLLISNREAFGIDASNHVLFATKSSTAHCSGFHTVAAVCEAAKYGADSITNTKESTSDKET</sequence>
<evidence type="ECO:0000313" key="1">
    <source>
        <dbReference type="EMBL" id="KAJ8322434.1"/>
    </source>
</evidence>
<keyword evidence="2" id="KW-1185">Reference proteome</keyword>
<comment type="caution">
    <text evidence="1">The sequence shown here is derived from an EMBL/GenBank/DDBJ whole genome shotgun (WGS) entry which is preliminary data.</text>
</comment>
<proteinExistence type="predicted"/>
<dbReference type="PANTHER" id="PTHR33480">
    <property type="entry name" value="SET DOMAIN-CONTAINING PROTEIN-RELATED"/>
    <property type="match status" value="1"/>
</dbReference>
<name>A0ABQ9FYX0_TEGGR</name>
<dbReference type="Proteomes" id="UP001217089">
    <property type="component" value="Unassembled WGS sequence"/>
</dbReference>
<dbReference type="PANTHER" id="PTHR33480:SF1">
    <property type="entry name" value="TYR RECOMBINASE DOMAIN-CONTAINING PROTEIN"/>
    <property type="match status" value="1"/>
</dbReference>
<dbReference type="EMBL" id="JARBDR010000003">
    <property type="protein sequence ID" value="KAJ8322434.1"/>
    <property type="molecule type" value="Genomic_DNA"/>
</dbReference>
<evidence type="ECO:0000313" key="2">
    <source>
        <dbReference type="Proteomes" id="UP001217089"/>
    </source>
</evidence>
<gene>
    <name evidence="1" type="ORF">KUTeg_000008</name>
</gene>